<feature type="domain" description="Methyltransferase type 11" evidence="2">
    <location>
        <begin position="67"/>
        <end position="161"/>
    </location>
</feature>
<protein>
    <submittedName>
        <fullName evidence="3">Class I SAM-dependent methyltransferase</fullName>
    </submittedName>
</protein>
<dbReference type="GO" id="GO:0008757">
    <property type="term" value="F:S-adenosylmethionine-dependent methyltransferase activity"/>
    <property type="evidence" value="ECO:0007669"/>
    <property type="project" value="InterPro"/>
</dbReference>
<evidence type="ECO:0000259" key="2">
    <source>
        <dbReference type="Pfam" id="PF08241"/>
    </source>
</evidence>
<reference evidence="3 4" key="1">
    <citation type="submission" date="2019-08" db="EMBL/GenBank/DDBJ databases">
        <title>In-depth cultivation of the pig gut microbiome towards novel bacterial diversity and tailored functional studies.</title>
        <authorList>
            <person name="Wylensek D."/>
            <person name="Hitch T.C.A."/>
            <person name="Clavel T."/>
        </authorList>
    </citation>
    <scope>NUCLEOTIDE SEQUENCE [LARGE SCALE GENOMIC DNA]</scope>
    <source>
        <strain evidence="3 4">NM-380-WT-3C1</strain>
    </source>
</reference>
<keyword evidence="4" id="KW-1185">Reference proteome</keyword>
<dbReference type="CDD" id="cd02440">
    <property type="entry name" value="AdoMet_MTases"/>
    <property type="match status" value="1"/>
</dbReference>
<dbReference type="RefSeq" id="WP_154424734.1">
    <property type="nucleotide sequence ID" value="NZ_VUNN01000004.1"/>
</dbReference>
<dbReference type="SUPFAM" id="SSF53335">
    <property type="entry name" value="S-adenosyl-L-methionine-dependent methyltransferases"/>
    <property type="match status" value="1"/>
</dbReference>
<gene>
    <name evidence="3" type="ORF">FYJ80_03435</name>
</gene>
<organism evidence="3 4">
    <name type="scientific">Bullifex porci</name>
    <dbReference type="NCBI Taxonomy" id="2606638"/>
    <lineage>
        <taxon>Bacteria</taxon>
        <taxon>Pseudomonadati</taxon>
        <taxon>Spirochaetota</taxon>
        <taxon>Spirochaetia</taxon>
        <taxon>Spirochaetales</taxon>
        <taxon>Spirochaetaceae</taxon>
        <taxon>Bullifex</taxon>
    </lineage>
</organism>
<comment type="caution">
    <text evidence="3">The sequence shown here is derived from an EMBL/GenBank/DDBJ whole genome shotgun (WGS) entry which is preliminary data.</text>
</comment>
<sequence length="254" mass="28664">MINRENYTNENSKVVDSWVKNGWLWSIPVSHEAYLKAKEGEYDIVLTPTKSVPHEWFGPLNGKRVLALASGGGQQGPIFKALGADVTVLDYSDMQLEREKEVAIREGYEIKLVKADMSKPLPFDDSSFDLIFNPVSTCYIEKIEPLWKECYRILSKDGILLTGVDNGINYIVKDIDEREITHSLPFNPLENPLLMEELMKDDAGIQFSHTLGEHLTALLNAGFKLTNIFEDTNGDGHLHELNIPTFAAIRVIKE</sequence>
<dbReference type="InterPro" id="IPR029063">
    <property type="entry name" value="SAM-dependent_MTases_sf"/>
</dbReference>
<evidence type="ECO:0000313" key="4">
    <source>
        <dbReference type="Proteomes" id="UP000460549"/>
    </source>
</evidence>
<evidence type="ECO:0000313" key="3">
    <source>
        <dbReference type="EMBL" id="MSU05832.1"/>
    </source>
</evidence>
<dbReference type="Proteomes" id="UP000460549">
    <property type="component" value="Unassembled WGS sequence"/>
</dbReference>
<name>A0A7X2PBJ6_9SPIO</name>
<keyword evidence="3" id="KW-0489">Methyltransferase</keyword>
<dbReference type="GO" id="GO:0032259">
    <property type="term" value="P:methylation"/>
    <property type="evidence" value="ECO:0007669"/>
    <property type="project" value="UniProtKB-KW"/>
</dbReference>
<dbReference type="EMBL" id="VUNN01000004">
    <property type="protein sequence ID" value="MSU05832.1"/>
    <property type="molecule type" value="Genomic_DNA"/>
</dbReference>
<keyword evidence="1 3" id="KW-0808">Transferase</keyword>
<evidence type="ECO:0000256" key="1">
    <source>
        <dbReference type="ARBA" id="ARBA00022679"/>
    </source>
</evidence>
<dbReference type="InterPro" id="IPR013216">
    <property type="entry name" value="Methyltransf_11"/>
</dbReference>
<dbReference type="AlphaFoldDB" id="A0A7X2PBJ6"/>
<dbReference type="Pfam" id="PF08241">
    <property type="entry name" value="Methyltransf_11"/>
    <property type="match status" value="1"/>
</dbReference>
<dbReference type="PANTHER" id="PTHR44068">
    <property type="entry name" value="ZGC:194242"/>
    <property type="match status" value="1"/>
</dbReference>
<accession>A0A7X2PBJ6</accession>
<dbReference type="Gene3D" id="3.40.50.150">
    <property type="entry name" value="Vaccinia Virus protein VP39"/>
    <property type="match status" value="1"/>
</dbReference>
<dbReference type="InterPro" id="IPR050447">
    <property type="entry name" value="Erg6_SMT_methyltransf"/>
</dbReference>
<dbReference type="PANTHER" id="PTHR44068:SF11">
    <property type="entry name" value="GERANYL DIPHOSPHATE 2-C-METHYLTRANSFERASE"/>
    <property type="match status" value="1"/>
</dbReference>
<proteinExistence type="predicted"/>